<evidence type="ECO:0000313" key="12">
    <source>
        <dbReference type="Proteomes" id="UP001596201"/>
    </source>
</evidence>
<evidence type="ECO:0000259" key="8">
    <source>
        <dbReference type="PROSITE" id="PS50110"/>
    </source>
</evidence>
<dbReference type="SMART" id="SM00091">
    <property type="entry name" value="PAS"/>
    <property type="match status" value="2"/>
</dbReference>
<feature type="domain" description="PAC" evidence="10">
    <location>
        <begin position="347"/>
        <end position="397"/>
    </location>
</feature>
<dbReference type="CDD" id="cd00082">
    <property type="entry name" value="HisKA"/>
    <property type="match status" value="1"/>
</dbReference>
<dbReference type="PANTHER" id="PTHR43304">
    <property type="entry name" value="PHYTOCHROME-LIKE PROTEIN CPH1"/>
    <property type="match status" value="1"/>
</dbReference>
<feature type="domain" description="Response regulatory" evidence="8">
    <location>
        <begin position="17"/>
        <end position="133"/>
    </location>
</feature>
<dbReference type="Pfam" id="PF13426">
    <property type="entry name" value="PAS_9"/>
    <property type="match status" value="1"/>
</dbReference>
<dbReference type="InterPro" id="IPR029016">
    <property type="entry name" value="GAF-like_dom_sf"/>
</dbReference>
<dbReference type="EC" id="2.7.13.3" evidence="2"/>
<dbReference type="InterPro" id="IPR001610">
    <property type="entry name" value="PAC"/>
</dbReference>
<dbReference type="Pfam" id="PF13185">
    <property type="entry name" value="GAF_2"/>
    <property type="match status" value="2"/>
</dbReference>
<keyword evidence="4" id="KW-0808">Transferase</keyword>
<dbReference type="InterPro" id="IPR003594">
    <property type="entry name" value="HATPase_dom"/>
</dbReference>
<dbReference type="InterPro" id="IPR011006">
    <property type="entry name" value="CheY-like_superfamily"/>
</dbReference>
<dbReference type="InterPro" id="IPR036890">
    <property type="entry name" value="HATPase_C_sf"/>
</dbReference>
<organism evidence="11 12">
    <name type="scientific">Salinirubrum litoreum</name>
    <dbReference type="NCBI Taxonomy" id="1126234"/>
    <lineage>
        <taxon>Archaea</taxon>
        <taxon>Methanobacteriati</taxon>
        <taxon>Methanobacteriota</taxon>
        <taxon>Stenosarchaea group</taxon>
        <taxon>Halobacteria</taxon>
        <taxon>Halobacteriales</taxon>
        <taxon>Haloferacaceae</taxon>
        <taxon>Salinirubrum</taxon>
    </lineage>
</organism>
<dbReference type="SUPFAM" id="SSF47384">
    <property type="entry name" value="Homodimeric domain of signal transducing histidine kinase"/>
    <property type="match status" value="1"/>
</dbReference>
<dbReference type="InterPro" id="IPR000700">
    <property type="entry name" value="PAS-assoc_C"/>
</dbReference>
<evidence type="ECO:0000259" key="7">
    <source>
        <dbReference type="PROSITE" id="PS50109"/>
    </source>
</evidence>
<evidence type="ECO:0000256" key="5">
    <source>
        <dbReference type="ARBA" id="ARBA00022777"/>
    </source>
</evidence>
<dbReference type="Gene3D" id="1.10.287.130">
    <property type="match status" value="1"/>
</dbReference>
<dbReference type="SMART" id="SM00388">
    <property type="entry name" value="HisKA"/>
    <property type="match status" value="1"/>
</dbReference>
<dbReference type="SMART" id="SM00387">
    <property type="entry name" value="HATPase_c"/>
    <property type="match status" value="1"/>
</dbReference>
<dbReference type="PROSITE" id="PS50113">
    <property type="entry name" value="PAC"/>
    <property type="match status" value="3"/>
</dbReference>
<dbReference type="InterPro" id="IPR035965">
    <property type="entry name" value="PAS-like_dom_sf"/>
</dbReference>
<dbReference type="PROSITE" id="PS50110">
    <property type="entry name" value="RESPONSE_REGULATORY"/>
    <property type="match status" value="1"/>
</dbReference>
<dbReference type="Pfam" id="PF08447">
    <property type="entry name" value="PAS_3"/>
    <property type="match status" value="1"/>
</dbReference>
<dbReference type="Pfam" id="PF00512">
    <property type="entry name" value="HisKA"/>
    <property type="match status" value="1"/>
</dbReference>
<dbReference type="SMART" id="SM00448">
    <property type="entry name" value="REC"/>
    <property type="match status" value="1"/>
</dbReference>
<dbReference type="Gene3D" id="3.30.450.20">
    <property type="entry name" value="PAS domain"/>
    <property type="match status" value="3"/>
</dbReference>
<dbReference type="PANTHER" id="PTHR43304:SF1">
    <property type="entry name" value="PAC DOMAIN-CONTAINING PROTEIN"/>
    <property type="match status" value="1"/>
</dbReference>
<dbReference type="AlphaFoldDB" id="A0ABD5RFB7"/>
<dbReference type="NCBIfam" id="TIGR00229">
    <property type="entry name" value="sensory_box"/>
    <property type="match status" value="2"/>
</dbReference>
<dbReference type="Gene3D" id="3.30.565.10">
    <property type="entry name" value="Histidine kinase-like ATPase, C-terminal domain"/>
    <property type="match status" value="1"/>
</dbReference>
<feature type="domain" description="Histidine kinase" evidence="7">
    <location>
        <begin position="864"/>
        <end position="1064"/>
    </location>
</feature>
<evidence type="ECO:0000256" key="3">
    <source>
        <dbReference type="ARBA" id="ARBA00022553"/>
    </source>
</evidence>
<dbReference type="Pfam" id="PF08448">
    <property type="entry name" value="PAS_4"/>
    <property type="match status" value="1"/>
</dbReference>
<sequence>MFSYAIMSAGEPLGEVRVLVVDDDESMASLTAAFLGRQRDSFDVLTASSGDDALETLDRESVDCVVSDYEMPAMDGIELLRAVRDRRPSLPFVLFTGRGSEEIASEAISAGVTDYLQKGSGEDRYALLANRLENAVRQRRAEQIATETQRRLEEVTEHTNDVLYMFDGEFSELLFVNAAYESVYGQSVDRVEADPQAFMECIHPDDREHVSSGMARLVDGESVSMEYRVNAAEDYGRWVAVEARPVIEDGEVTRIVGSARDVTDQRERRSEIERSRERFRALFEESPDGIVVADDTGRIVQVNQTFVDGCGYDRETVRSMTMDDLDADGESSIAERWATDLDADATVSFESRYRHADGTTVPVEVWVTPLSTGDDQQYLATIRDVSDWQSRESRLDALYRTTQELLTATDRTAVAEIVVRAATDVLGLDVNSVYAPTDAGDRLVPLATSETADALFDDQPVFEPGESIAWSVYESGEDRIYEDVSTDPDRHNEETDIRAEMLLPLGDHGVFVAGSTKPAAFDEGTVRLARLLANTVETVLDRTESYAEVTTRNRKIQRLHESTDEIVRADSVEAVAEVAIETAETVLDVPFNGIHLVDEAGETLEPVAVSQAVVDHLGEAPTYSRNDPARSADRFNWGVFESGEPAVIDDTEAVAGLDASETPSRSGIVYPLGDHGIFVSTAATPGALTETDAALVELFAAVVTAVLDQLESRADLRAERTLLSNIFEQIPVHLFVKDTEARHLRVSTHLFEDADVDTDALAVDDFSPEAVEGKTDVELYRDTERYRESYAADLRVIETGEPLLDVEEYDSIVDEWFLTSKVPWYDEDGTCKGIMGVATEITTQKEYERRLERQNDRLESFASMVSHDLRNPLNVVQGRLQLALEDGDTAHLDPAMRAATRMGELIDDLLRLARQGQDLDTLEPVALDVVSHECWSVVDTSAASLTVETDATVRADRSRLAQVFENLFRNAVEHAGPDVSVTVGTTPHGFYVADDGPGMSTDDGGTATGIEYPDRAEGTGLGLTIVEEVAAAHGWEVEMRDSEAGGLCVAFDGVTFVGESPPDSS</sequence>
<dbReference type="SUPFAM" id="SSF55781">
    <property type="entry name" value="GAF domain-like"/>
    <property type="match status" value="2"/>
</dbReference>
<evidence type="ECO:0000256" key="6">
    <source>
        <dbReference type="PROSITE-ProRule" id="PRU00169"/>
    </source>
</evidence>
<evidence type="ECO:0000256" key="1">
    <source>
        <dbReference type="ARBA" id="ARBA00000085"/>
    </source>
</evidence>
<dbReference type="SMART" id="SM00086">
    <property type="entry name" value="PAC"/>
    <property type="match status" value="2"/>
</dbReference>
<protein>
    <recommendedName>
        <fullName evidence="2">histidine kinase</fullName>
        <ecNumber evidence="2">2.7.13.3</ecNumber>
    </recommendedName>
</protein>
<evidence type="ECO:0000259" key="9">
    <source>
        <dbReference type="PROSITE" id="PS50112"/>
    </source>
</evidence>
<dbReference type="PROSITE" id="PS50112">
    <property type="entry name" value="PAS"/>
    <property type="match status" value="2"/>
</dbReference>
<dbReference type="InterPro" id="IPR001789">
    <property type="entry name" value="Sig_transdc_resp-reg_receiver"/>
</dbReference>
<dbReference type="InterPro" id="IPR005467">
    <property type="entry name" value="His_kinase_dom"/>
</dbReference>
<keyword evidence="3 6" id="KW-0597">Phosphoprotein</keyword>
<keyword evidence="12" id="KW-1185">Reference proteome</keyword>
<comment type="caution">
    <text evidence="11">The sequence shown here is derived from an EMBL/GenBank/DDBJ whole genome shotgun (WGS) entry which is preliminary data.</text>
</comment>
<dbReference type="InterPro" id="IPR000014">
    <property type="entry name" value="PAS"/>
</dbReference>
<dbReference type="SUPFAM" id="SSF55874">
    <property type="entry name" value="ATPase domain of HSP90 chaperone/DNA topoisomerase II/histidine kinase"/>
    <property type="match status" value="1"/>
</dbReference>
<keyword evidence="5" id="KW-0418">Kinase</keyword>
<dbReference type="GO" id="GO:0004673">
    <property type="term" value="F:protein histidine kinase activity"/>
    <property type="evidence" value="ECO:0007669"/>
    <property type="project" value="UniProtKB-EC"/>
</dbReference>
<dbReference type="InterPro" id="IPR003661">
    <property type="entry name" value="HisK_dim/P_dom"/>
</dbReference>
<dbReference type="Pfam" id="PF02518">
    <property type="entry name" value="HATPase_c"/>
    <property type="match status" value="1"/>
</dbReference>
<dbReference type="CDD" id="cd00130">
    <property type="entry name" value="PAS"/>
    <property type="match status" value="2"/>
</dbReference>
<feature type="modified residue" description="4-aspartylphosphate" evidence="6">
    <location>
        <position position="68"/>
    </location>
</feature>
<proteinExistence type="predicted"/>
<accession>A0ABD5RFB7</accession>
<dbReference type="PROSITE" id="PS50109">
    <property type="entry name" value="HIS_KIN"/>
    <property type="match status" value="1"/>
</dbReference>
<dbReference type="Pfam" id="PF00072">
    <property type="entry name" value="Response_reg"/>
    <property type="match status" value="1"/>
</dbReference>
<dbReference type="SUPFAM" id="SSF52172">
    <property type="entry name" value="CheY-like"/>
    <property type="match status" value="1"/>
</dbReference>
<gene>
    <name evidence="11" type="ORF">ACFPJ5_16665</name>
</gene>
<dbReference type="Gene3D" id="3.30.450.40">
    <property type="match status" value="2"/>
</dbReference>
<dbReference type="InterPro" id="IPR036097">
    <property type="entry name" value="HisK_dim/P_sf"/>
</dbReference>
<dbReference type="SUPFAM" id="SSF55785">
    <property type="entry name" value="PYP-like sensor domain (PAS domain)"/>
    <property type="match status" value="3"/>
</dbReference>
<dbReference type="InterPro" id="IPR003018">
    <property type="entry name" value="GAF"/>
</dbReference>
<evidence type="ECO:0000256" key="4">
    <source>
        <dbReference type="ARBA" id="ARBA00022679"/>
    </source>
</evidence>
<feature type="domain" description="PAS" evidence="9">
    <location>
        <begin position="275"/>
        <end position="317"/>
    </location>
</feature>
<comment type="catalytic activity">
    <reaction evidence="1">
        <text>ATP + protein L-histidine = ADP + protein N-phospho-L-histidine.</text>
        <dbReference type="EC" id="2.7.13.3"/>
    </reaction>
</comment>
<dbReference type="RefSeq" id="WP_227230832.1">
    <property type="nucleotide sequence ID" value="NZ_JAJCVJ010000002.1"/>
</dbReference>
<dbReference type="InterPro" id="IPR013656">
    <property type="entry name" value="PAS_4"/>
</dbReference>
<evidence type="ECO:0000313" key="11">
    <source>
        <dbReference type="EMBL" id="MFC5368560.1"/>
    </source>
</evidence>
<feature type="domain" description="PAC" evidence="10">
    <location>
        <begin position="790"/>
        <end position="853"/>
    </location>
</feature>
<dbReference type="EMBL" id="JBHSKX010000002">
    <property type="protein sequence ID" value="MFC5368560.1"/>
    <property type="molecule type" value="Genomic_DNA"/>
</dbReference>
<name>A0ABD5RFB7_9EURY</name>
<evidence type="ECO:0000259" key="10">
    <source>
        <dbReference type="PROSITE" id="PS50113"/>
    </source>
</evidence>
<feature type="domain" description="PAC" evidence="10">
    <location>
        <begin position="223"/>
        <end position="274"/>
    </location>
</feature>
<feature type="domain" description="PAS" evidence="9">
    <location>
        <begin position="148"/>
        <end position="221"/>
    </location>
</feature>
<dbReference type="InterPro" id="IPR052162">
    <property type="entry name" value="Sensor_kinase/Photoreceptor"/>
</dbReference>
<dbReference type="CDD" id="cd00156">
    <property type="entry name" value="REC"/>
    <property type="match status" value="1"/>
</dbReference>
<dbReference type="InterPro" id="IPR013655">
    <property type="entry name" value="PAS_fold_3"/>
</dbReference>
<dbReference type="Proteomes" id="UP001596201">
    <property type="component" value="Unassembled WGS sequence"/>
</dbReference>
<evidence type="ECO:0000256" key="2">
    <source>
        <dbReference type="ARBA" id="ARBA00012438"/>
    </source>
</evidence>
<dbReference type="SMART" id="SM00065">
    <property type="entry name" value="GAF"/>
    <property type="match status" value="2"/>
</dbReference>
<reference evidence="11 12" key="1">
    <citation type="journal article" date="2019" name="Int. J. Syst. Evol. Microbiol.">
        <title>The Global Catalogue of Microorganisms (GCM) 10K type strain sequencing project: providing services to taxonomists for standard genome sequencing and annotation.</title>
        <authorList>
            <consortium name="The Broad Institute Genomics Platform"/>
            <consortium name="The Broad Institute Genome Sequencing Center for Infectious Disease"/>
            <person name="Wu L."/>
            <person name="Ma J."/>
        </authorList>
    </citation>
    <scope>NUCLEOTIDE SEQUENCE [LARGE SCALE GENOMIC DNA]</scope>
    <source>
        <strain evidence="11 12">CGMCC 1.12237</strain>
    </source>
</reference>
<dbReference type="Gene3D" id="3.40.50.2300">
    <property type="match status" value="1"/>
</dbReference>